<dbReference type="GO" id="GO:0016491">
    <property type="term" value="F:oxidoreductase activity"/>
    <property type="evidence" value="ECO:0007669"/>
    <property type="project" value="InterPro"/>
</dbReference>
<name>A0A367PG10_CUPNE</name>
<reference evidence="2 3" key="1">
    <citation type="submission" date="2018-04" db="EMBL/GenBank/DDBJ databases">
        <title>Cupriavidus necator CR12 genome sequencing and assembly.</title>
        <authorList>
            <person name="Ben Fekih I."/>
            <person name="Mazhar H.S."/>
            <person name="Bello S.K."/>
            <person name="Rensing C."/>
        </authorList>
    </citation>
    <scope>NUCLEOTIDE SEQUENCE [LARGE SCALE GENOMIC DNA]</scope>
    <source>
        <strain evidence="2 3">CR12</strain>
    </source>
</reference>
<evidence type="ECO:0000313" key="2">
    <source>
        <dbReference type="EMBL" id="RCJ06494.1"/>
    </source>
</evidence>
<dbReference type="PANTHER" id="PTHR47495:SF2">
    <property type="entry name" value="ALDEHYDE DEHYDROGENASE"/>
    <property type="match status" value="1"/>
</dbReference>
<proteinExistence type="predicted"/>
<dbReference type="PROSITE" id="PS51318">
    <property type="entry name" value="TAT"/>
    <property type="match status" value="1"/>
</dbReference>
<dbReference type="EMBL" id="QDHA01000050">
    <property type="protein sequence ID" value="RCJ06494.1"/>
    <property type="molecule type" value="Genomic_DNA"/>
</dbReference>
<dbReference type="PIRSF" id="PIRSF036389">
    <property type="entry name" value="IOR_B"/>
    <property type="match status" value="1"/>
</dbReference>
<dbReference type="InterPro" id="IPR012368">
    <property type="entry name" value="OxRdtase_Mopterin-bd_su_IorB"/>
</dbReference>
<dbReference type="InterPro" id="IPR037165">
    <property type="entry name" value="AldOxase/xan_DH_Mopterin-bd_sf"/>
</dbReference>
<dbReference type="Gene3D" id="3.90.1170.50">
    <property type="entry name" value="Aldehyde oxidase/xanthine dehydrogenase, a/b hammerhead"/>
    <property type="match status" value="1"/>
</dbReference>
<dbReference type="AlphaFoldDB" id="A0A367PG10"/>
<protein>
    <submittedName>
        <fullName evidence="2">Xanthine dehydrogenase family protein molybdopterin-binding subunit</fullName>
    </submittedName>
</protein>
<evidence type="ECO:0000259" key="1">
    <source>
        <dbReference type="SMART" id="SM01008"/>
    </source>
</evidence>
<dbReference type="SUPFAM" id="SSF56003">
    <property type="entry name" value="Molybdenum cofactor-binding domain"/>
    <property type="match status" value="2"/>
</dbReference>
<dbReference type="InterPro" id="IPR052516">
    <property type="entry name" value="N-heterocyclic_Hydroxylase"/>
</dbReference>
<dbReference type="InterPro" id="IPR008274">
    <property type="entry name" value="AldOxase/xan_DH_MoCoBD1"/>
</dbReference>
<dbReference type="Pfam" id="PF02738">
    <property type="entry name" value="MoCoBD_1"/>
    <property type="match status" value="1"/>
</dbReference>
<dbReference type="InterPro" id="IPR006311">
    <property type="entry name" value="TAT_signal"/>
</dbReference>
<sequence length="724" mass="77653">MRLMQQASGGIDRRTFLKLSVGSGFALCAVPLGAQTEAAAQPKAPVQPSAFVSIDADGTVMVTIGKLEFGQGVQTALPMLVAEELDADWSKVRCQLAPAGEAYKDPVFHIQMVGGSTSMKNSWTQYREIGARMRAMLLGAAARRFGVPAGQLKAEAGVVTAPDGRRATYGDLAAAALAEPVPASVQLKSPQQFRLIGKPTGRLDARDKSTGRQQFGIDMALPGTRTVVMVHPPVFGARVARFDAARAKAIAGVEEVYQVPLAGGATGLAIVANGFWPARTAREVLQVEWDTSGVEKPDSDALLARYRELAARPGMQARAADTSALATAPHKLTAEYVFPYLAHTPMEPLNCTIDFRGNQCTVWAGSQFQTVDQANVAAVLGLKPEQVTFNTMMAGGGFGRRAVPTSDYLFEAAQVAKARYAAGRREPIKMIWTREDDVRGGYYRPMHLHRVEIGHDGKGKVLAWKHVIVGQSITGGTPFESFTVKNGVDSTMVEGVSDSAYPFPIALEVHHPKVNVPVLWWRSVGHTHTAYVMETLVDELARAGGIDPVAYRRTLLREHKRHLAALDLAVERSGYGKRRLAAGRAWGVAVHESFDTVVAYIVEASMRGNQPVVHRVTAAVHCNIPINPRTVEAQIQGGMMMGLGTTLPGAQITLKDGVVQQGNWNDYRLATHADLPPQIAVHIVPSADPPTGIGETAVPPIAPALANAVAALTGKRHRSLPFTA</sequence>
<dbReference type="InterPro" id="IPR046867">
    <property type="entry name" value="AldOxase/xan_DH_MoCoBD2"/>
</dbReference>
<organism evidence="2 3">
    <name type="scientific">Cupriavidus necator</name>
    <name type="common">Alcaligenes eutrophus</name>
    <name type="synonym">Ralstonia eutropha</name>
    <dbReference type="NCBI Taxonomy" id="106590"/>
    <lineage>
        <taxon>Bacteria</taxon>
        <taxon>Pseudomonadati</taxon>
        <taxon>Pseudomonadota</taxon>
        <taxon>Betaproteobacteria</taxon>
        <taxon>Burkholderiales</taxon>
        <taxon>Burkholderiaceae</taxon>
        <taxon>Cupriavidus</taxon>
    </lineage>
</organism>
<dbReference type="Proteomes" id="UP000253501">
    <property type="component" value="Unassembled WGS sequence"/>
</dbReference>
<evidence type="ECO:0000313" key="3">
    <source>
        <dbReference type="Proteomes" id="UP000253501"/>
    </source>
</evidence>
<dbReference type="Pfam" id="PF20256">
    <property type="entry name" value="MoCoBD_2"/>
    <property type="match status" value="2"/>
</dbReference>
<dbReference type="RefSeq" id="WP_114133670.1">
    <property type="nucleotide sequence ID" value="NZ_CP068435.1"/>
</dbReference>
<dbReference type="InterPro" id="IPR000674">
    <property type="entry name" value="Ald_Oxase/Xan_DH_a/b"/>
</dbReference>
<dbReference type="SMART" id="SM01008">
    <property type="entry name" value="Ald_Xan_dh_C"/>
    <property type="match status" value="1"/>
</dbReference>
<feature type="domain" description="Aldehyde oxidase/xanthine dehydrogenase a/b hammerhead" evidence="1">
    <location>
        <begin position="210"/>
        <end position="293"/>
    </location>
</feature>
<dbReference type="Gene3D" id="3.30.365.10">
    <property type="entry name" value="Aldehyde oxidase/xanthine dehydrogenase, molybdopterin binding domain"/>
    <property type="match status" value="4"/>
</dbReference>
<accession>A0A367PG10</accession>
<dbReference type="PANTHER" id="PTHR47495">
    <property type="entry name" value="ALDEHYDE DEHYDROGENASE"/>
    <property type="match status" value="1"/>
</dbReference>
<gene>
    <name evidence="2" type="ORF">DDK22_21275</name>
</gene>
<comment type="caution">
    <text evidence="2">The sequence shown here is derived from an EMBL/GenBank/DDBJ whole genome shotgun (WGS) entry which is preliminary data.</text>
</comment>